<feature type="transmembrane region" description="Helical" evidence="1">
    <location>
        <begin position="107"/>
        <end position="125"/>
    </location>
</feature>
<feature type="transmembrane region" description="Helical" evidence="1">
    <location>
        <begin position="12"/>
        <end position="38"/>
    </location>
</feature>
<reference evidence="2 3" key="1">
    <citation type="submission" date="2020-08" db="EMBL/GenBank/DDBJ databases">
        <title>The isolate Caproiciproducens sp. 7D4C2 produces n-caproate at mildly acidic conditions from hexoses: genome and rBOX comparison with related strains and chain-elongating bacteria.</title>
        <authorList>
            <person name="Esquivel-Elizondo S."/>
            <person name="Bagci C."/>
            <person name="Temovska M."/>
            <person name="Jeon B.S."/>
            <person name="Bessarab I."/>
            <person name="Williams R.B.H."/>
            <person name="Huson D.H."/>
            <person name="Angenent L.T."/>
        </authorList>
    </citation>
    <scope>NUCLEOTIDE SEQUENCE [LARGE SCALE GENOMIC DNA]</scope>
    <source>
        <strain evidence="2 3">7D4C2</strain>
    </source>
</reference>
<dbReference type="AlphaFoldDB" id="A0A7G8TC88"/>
<dbReference type="Proteomes" id="UP000515909">
    <property type="component" value="Chromosome"/>
</dbReference>
<dbReference type="NCBIfam" id="TIGR04086">
    <property type="entry name" value="TIGR04086_membr"/>
    <property type="match status" value="1"/>
</dbReference>
<feature type="transmembrane region" description="Helical" evidence="1">
    <location>
        <begin position="73"/>
        <end position="95"/>
    </location>
</feature>
<accession>A0A7G8TC88</accession>
<sequence>MNKKPVLDAVRAIVIGSVAGAFLCAVFLGVLALAFVSAESIPQGLLSPLVIAVSVLSAFAAGYIAAKISKKRGLLFGAAAGMLLFALFLFSGLAISNKATEPAQSGVRLLVMVLSGSVGGVLSVSKKTKPKHK</sequence>
<evidence type="ECO:0000256" key="1">
    <source>
        <dbReference type="SAM" id="Phobius"/>
    </source>
</evidence>
<keyword evidence="1" id="KW-0812">Transmembrane</keyword>
<protein>
    <submittedName>
        <fullName evidence="2">TIGR04086 family membrane protein</fullName>
    </submittedName>
</protein>
<gene>
    <name evidence="2" type="ORF">HCR03_02680</name>
</gene>
<evidence type="ECO:0000313" key="2">
    <source>
        <dbReference type="EMBL" id="QNK41229.1"/>
    </source>
</evidence>
<dbReference type="Pfam" id="PF12670">
    <property type="entry name" value="DUF3792"/>
    <property type="match status" value="1"/>
</dbReference>
<feature type="transmembrane region" description="Helical" evidence="1">
    <location>
        <begin position="44"/>
        <end position="66"/>
    </location>
</feature>
<dbReference type="RefSeq" id="WP_066644213.1">
    <property type="nucleotide sequence ID" value="NZ_CP060286.1"/>
</dbReference>
<organism evidence="2 3">
    <name type="scientific">Caproicibacter fermentans</name>
    <dbReference type="NCBI Taxonomy" id="2576756"/>
    <lineage>
        <taxon>Bacteria</taxon>
        <taxon>Bacillati</taxon>
        <taxon>Bacillota</taxon>
        <taxon>Clostridia</taxon>
        <taxon>Eubacteriales</taxon>
        <taxon>Acutalibacteraceae</taxon>
        <taxon>Caproicibacter</taxon>
    </lineage>
</organism>
<proteinExistence type="predicted"/>
<name>A0A7G8TC88_9FIRM</name>
<keyword evidence="1" id="KW-1133">Transmembrane helix</keyword>
<dbReference type="EMBL" id="CP060286">
    <property type="protein sequence ID" value="QNK41229.1"/>
    <property type="molecule type" value="Genomic_DNA"/>
</dbReference>
<dbReference type="KEGG" id="cfem:HCR03_02680"/>
<keyword evidence="1" id="KW-0472">Membrane</keyword>
<evidence type="ECO:0000313" key="3">
    <source>
        <dbReference type="Proteomes" id="UP000515909"/>
    </source>
</evidence>
<dbReference type="InterPro" id="IPR023804">
    <property type="entry name" value="DUF3792_TM"/>
</dbReference>